<keyword evidence="3" id="KW-1185">Reference proteome</keyword>
<dbReference type="EMBL" id="CP017831">
    <property type="protein sequence ID" value="AOZ96132.1"/>
    <property type="molecule type" value="Genomic_DNA"/>
</dbReference>
<reference evidence="3" key="1">
    <citation type="submission" date="2016-10" db="EMBL/GenBank/DDBJ databases">
        <title>The complete genome sequence of the rumen bacterium Butyrivibrio hungatei MB2003.</title>
        <authorList>
            <person name="Palevich N."/>
            <person name="Kelly W.J."/>
            <person name="Leahy S.C."/>
            <person name="Altermann E."/>
            <person name="Rakonjac J."/>
            <person name="Attwood G.T."/>
        </authorList>
    </citation>
    <scope>NUCLEOTIDE SEQUENCE [LARGE SCALE GENOMIC DNA]</scope>
    <source>
        <strain evidence="3">MB2003</strain>
    </source>
</reference>
<dbReference type="PANTHER" id="PTHR34704">
    <property type="entry name" value="ATPASE"/>
    <property type="match status" value="1"/>
</dbReference>
<gene>
    <name evidence="2" type="ORF">bhn_I1098</name>
</gene>
<dbReference type="AlphaFoldDB" id="A0A1D9P0T7"/>
<dbReference type="Pfam" id="PF03008">
    <property type="entry name" value="DUF234"/>
    <property type="match status" value="1"/>
</dbReference>
<proteinExistence type="predicted"/>
<dbReference type="InterPro" id="IPR004256">
    <property type="entry name" value="DUF234"/>
</dbReference>
<evidence type="ECO:0000259" key="1">
    <source>
        <dbReference type="Pfam" id="PF03008"/>
    </source>
</evidence>
<name>A0A1D9P0T7_9FIRM</name>
<protein>
    <submittedName>
        <fullName evidence="2">Archaeal ATPase family protein</fullName>
    </submittedName>
</protein>
<accession>A0A1D9P0T7</accession>
<feature type="domain" description="DUF234" evidence="1">
    <location>
        <begin position="310"/>
        <end position="400"/>
    </location>
</feature>
<dbReference type="OrthoDB" id="9813134at2"/>
<dbReference type="Proteomes" id="UP000179284">
    <property type="component" value="Chromosome I"/>
</dbReference>
<dbReference type="KEGG" id="bhu:bhn_I1098"/>
<evidence type="ECO:0000313" key="2">
    <source>
        <dbReference type="EMBL" id="AOZ96132.1"/>
    </source>
</evidence>
<dbReference type="PANTHER" id="PTHR34704:SF1">
    <property type="entry name" value="ATPASE"/>
    <property type="match status" value="1"/>
</dbReference>
<sequence>MEEKRLEDLAFLNRYYESGLTNILVVYGHRNTAYKELLLRFMENRRSFYFSARSVSEREQLFLWGNELKAKSIEVSEYPTYTEVLENCIGESVKIPTILVFDSFEYAVRASRNFMEELTDFMDKNGRSKQILVILLSQDINWVENSMVSSLGNLSAKIAGFRKIKPLPFSDLRAHFPNMSYRDAVLTYSILGGQTGLWRYFDDKYSFKENVCKNILDEASFLHGEPYRLTEYNLRETAVYHTILSQMARGVNKLNDLYHATGFSRAKISVYLKTLIHHDLAYKAYSFGNAGRENVIKGVYKIADPLLDFYFRFIFHNESSLTLMPAEKFYDIFISAGIQKYANEYFKSVCREYIFKLEEKGLFPFEIGDDGEWIGKDGTIDLIMQSDTGDTALAICSWQQQITHADFEKLISCASKAKLEGDYYYLFSTTGFDQWLVDAAAKSDGKIRLIGIDELTNV</sequence>
<dbReference type="RefSeq" id="WP_071175850.1">
    <property type="nucleotide sequence ID" value="NZ_CP017831.1"/>
</dbReference>
<evidence type="ECO:0000313" key="3">
    <source>
        <dbReference type="Proteomes" id="UP000179284"/>
    </source>
</evidence>
<organism evidence="2 3">
    <name type="scientific">Butyrivibrio hungatei</name>
    <dbReference type="NCBI Taxonomy" id="185008"/>
    <lineage>
        <taxon>Bacteria</taxon>
        <taxon>Bacillati</taxon>
        <taxon>Bacillota</taxon>
        <taxon>Clostridia</taxon>
        <taxon>Lachnospirales</taxon>
        <taxon>Lachnospiraceae</taxon>
        <taxon>Butyrivibrio</taxon>
    </lineage>
</organism>